<name>A0ABW8P3X5_9PSED</name>
<dbReference type="EMBL" id="JAHWXS010000047">
    <property type="protein sequence ID" value="MFK5736957.1"/>
    <property type="molecule type" value="Genomic_DNA"/>
</dbReference>
<organism evidence="1 2">
    <name type="scientific">Pseudomonas urmiensis</name>
    <dbReference type="NCBI Taxonomy" id="2745493"/>
    <lineage>
        <taxon>Bacteria</taxon>
        <taxon>Pseudomonadati</taxon>
        <taxon>Pseudomonadota</taxon>
        <taxon>Gammaproteobacteria</taxon>
        <taxon>Pseudomonadales</taxon>
        <taxon>Pseudomonadaceae</taxon>
        <taxon>Pseudomonas</taxon>
    </lineage>
</organism>
<gene>
    <name evidence="1" type="ORF">KW869_25795</name>
</gene>
<dbReference type="Proteomes" id="UP001621534">
    <property type="component" value="Unassembled WGS sequence"/>
</dbReference>
<accession>A0ABW8P3X5</accession>
<evidence type="ECO:0000313" key="1">
    <source>
        <dbReference type="EMBL" id="MFK5736957.1"/>
    </source>
</evidence>
<protein>
    <submittedName>
        <fullName evidence="1">Uncharacterized protein</fullName>
    </submittedName>
</protein>
<dbReference type="RefSeq" id="WP_405130364.1">
    <property type="nucleotide sequence ID" value="NZ_JAHWXS010000047.1"/>
</dbReference>
<sequence>MKSGTLKLPGHEKLPIRVEMFGNGAQQLAFEALISMETGKNLAEPDWERFYIFDYYSHQPLPRLEHATKPVLEAGPLKWGFATERNEDFYPAAPSQASENSKKASDSSKIFYLHSLANSTSRKKIYAGLQDKYGWWHYFNEQNNIFEVSILSFTPPTMKAQLEDKYRFGFTDKRAPYDYEVNLDTHEYYEILISDGFKHCTVRGIDDAPTHPPRTSIVRFERDLGAETVCTITGLVLEKNQSHISFDDELTKLPQLAFLKTISFSGSLQADSIILSVHRFSTLPADEFTEEQRKQLFENYANDLLLEFQDKYGNRFTKSIGFIPKNQSRHRNTIIF</sequence>
<proteinExistence type="predicted"/>
<evidence type="ECO:0000313" key="2">
    <source>
        <dbReference type="Proteomes" id="UP001621534"/>
    </source>
</evidence>
<comment type="caution">
    <text evidence="1">The sequence shown here is derived from an EMBL/GenBank/DDBJ whole genome shotgun (WGS) entry which is preliminary data.</text>
</comment>
<reference evidence="1 2" key="1">
    <citation type="journal article" date="2012" name="Plant Soil">
        <title>Screening of plant growth-promoting traits in arsenic-resistant bacteria isolated from the rhizosphere of soybean plants from Argentinean agricultural soil.</title>
        <authorList>
            <person name="Wevar Oller A.L."/>
            <person name="Talano M.A."/>
            <person name="Agostini E."/>
        </authorList>
    </citation>
    <scope>NUCLEOTIDE SEQUENCE [LARGE SCALE GENOMIC DNA]</scope>
    <source>
        <strain evidence="1 2">AW4</strain>
    </source>
</reference>
<keyword evidence="2" id="KW-1185">Reference proteome</keyword>